<evidence type="ECO:0000313" key="12">
    <source>
        <dbReference type="EMBL" id="CBY08988.1"/>
    </source>
</evidence>
<evidence type="ECO:0000256" key="5">
    <source>
        <dbReference type="ARBA" id="ARBA00022833"/>
    </source>
</evidence>
<dbReference type="SMART" id="SM00355">
    <property type="entry name" value="ZnF_C2H2"/>
    <property type="match status" value="3"/>
</dbReference>
<feature type="domain" description="C2H2-type" evidence="11">
    <location>
        <begin position="354"/>
        <end position="381"/>
    </location>
</feature>
<name>E4XBL3_OIKDI</name>
<keyword evidence="2" id="KW-0479">Metal-binding</keyword>
<sequence>MLSMNGTTIVDSMKTEDELSQTVELVECGKTETGQKIESFVISSAGSVNQGTSANIQASQASFPVQFQQSQTVQFDDEPVPRSQENVTIYTTPISAASGHEITYIDENDGTHIGENEDDGIELITSEDCEPPAKTRVLDASSHNITFQTVSNNSNQKFIQIPQSNQTQQILQIQNGDGQTSQIMIIPQNSIFVIPQQGGQCGGQQILLLQSPQTNQAASTSPINQAQKVKVVKVSENSSSINLVEDAAGIAGIKPTQTTCLAIQQPGQRVEFNKEVSSAHIYPSPFSQVTVPHEDRPHSCSFCYKRFARADECKRHERIHTDTRPFACQYCSRKFTRKDHLRTHTRCHTKEKPYICPICNRGFARSDERIRHAKTHVKKGDGTLEEIKKAMPKPKFDTNKNHCTQPHQQLSIQQTQNGPAHLVLNQVDGTVSLAGGNGQETTRQIITNSNGQAIELKLQSPMDELGLSKQIPIKVLQTVPSVQLQSVQTDTSGQQTVVREVTINDS</sequence>
<dbReference type="InterPro" id="IPR013087">
    <property type="entry name" value="Znf_C2H2_type"/>
</dbReference>
<evidence type="ECO:0000259" key="11">
    <source>
        <dbReference type="PROSITE" id="PS50157"/>
    </source>
</evidence>
<dbReference type="EMBL" id="FN653034">
    <property type="protein sequence ID" value="CBY08988.1"/>
    <property type="molecule type" value="Genomic_DNA"/>
</dbReference>
<reference evidence="12" key="1">
    <citation type="journal article" date="2010" name="Science">
        <title>Plasticity of animal genome architecture unmasked by rapid evolution of a pelagic tunicate.</title>
        <authorList>
            <person name="Denoeud F."/>
            <person name="Henriet S."/>
            <person name="Mungpakdee S."/>
            <person name="Aury J.M."/>
            <person name="Da Silva C."/>
            <person name="Brinkmann H."/>
            <person name="Mikhaleva J."/>
            <person name="Olsen L.C."/>
            <person name="Jubin C."/>
            <person name="Canestro C."/>
            <person name="Bouquet J.M."/>
            <person name="Danks G."/>
            <person name="Poulain J."/>
            <person name="Campsteijn C."/>
            <person name="Adamski M."/>
            <person name="Cross I."/>
            <person name="Yadetie F."/>
            <person name="Muffato M."/>
            <person name="Louis A."/>
            <person name="Butcher S."/>
            <person name="Tsagkogeorga G."/>
            <person name="Konrad A."/>
            <person name="Singh S."/>
            <person name="Jensen M.F."/>
            <person name="Cong E.H."/>
            <person name="Eikeseth-Otteraa H."/>
            <person name="Noel B."/>
            <person name="Anthouard V."/>
            <person name="Porcel B.M."/>
            <person name="Kachouri-Lafond R."/>
            <person name="Nishino A."/>
            <person name="Ugolini M."/>
            <person name="Chourrout P."/>
            <person name="Nishida H."/>
            <person name="Aasland R."/>
            <person name="Huzurbazar S."/>
            <person name="Westhof E."/>
            <person name="Delsuc F."/>
            <person name="Lehrach H."/>
            <person name="Reinhardt R."/>
            <person name="Weissenbach J."/>
            <person name="Roy S.W."/>
            <person name="Artiguenave F."/>
            <person name="Postlethwait J.H."/>
            <person name="Manak J.R."/>
            <person name="Thompson E.M."/>
            <person name="Jaillon O."/>
            <person name="Du Pasquier L."/>
            <person name="Boudinot P."/>
            <person name="Liberles D.A."/>
            <person name="Volff J.N."/>
            <person name="Philippe H."/>
            <person name="Lenhard B."/>
            <person name="Roest Crollius H."/>
            <person name="Wincker P."/>
            <person name="Chourrout D."/>
        </authorList>
    </citation>
    <scope>NUCLEOTIDE SEQUENCE [LARGE SCALE GENOMIC DNA]</scope>
</reference>
<evidence type="ECO:0000256" key="9">
    <source>
        <dbReference type="ARBA" id="ARBA00023242"/>
    </source>
</evidence>
<keyword evidence="3" id="KW-0677">Repeat</keyword>
<dbReference type="AlphaFoldDB" id="E4XBL3"/>
<dbReference type="PANTHER" id="PTHR24381:SF393">
    <property type="entry name" value="CHROMATIN-LINKED ADAPTOR FOR MSL PROTEINS, ISOFORM B"/>
    <property type="match status" value="1"/>
</dbReference>
<evidence type="ECO:0000256" key="7">
    <source>
        <dbReference type="ARBA" id="ARBA00023125"/>
    </source>
</evidence>
<evidence type="ECO:0000256" key="6">
    <source>
        <dbReference type="ARBA" id="ARBA00023015"/>
    </source>
</evidence>
<comment type="subcellular location">
    <subcellularLocation>
        <location evidence="1">Nucleus</location>
    </subcellularLocation>
</comment>
<evidence type="ECO:0000256" key="8">
    <source>
        <dbReference type="ARBA" id="ARBA00023163"/>
    </source>
</evidence>
<keyword evidence="13" id="KW-1185">Reference proteome</keyword>
<dbReference type="InParanoid" id="E4XBL3"/>
<accession>E4XBL3</accession>
<dbReference type="PROSITE" id="PS50157">
    <property type="entry name" value="ZINC_FINGER_C2H2_2"/>
    <property type="match status" value="3"/>
</dbReference>
<feature type="domain" description="C2H2-type" evidence="11">
    <location>
        <begin position="326"/>
        <end position="353"/>
    </location>
</feature>
<dbReference type="Proteomes" id="UP000001307">
    <property type="component" value="Unassembled WGS sequence"/>
</dbReference>
<keyword evidence="6" id="KW-0805">Transcription regulation</keyword>
<evidence type="ECO:0000256" key="4">
    <source>
        <dbReference type="ARBA" id="ARBA00022771"/>
    </source>
</evidence>
<dbReference type="PANTHER" id="PTHR24381">
    <property type="entry name" value="ZINC FINGER PROTEIN"/>
    <property type="match status" value="1"/>
</dbReference>
<dbReference type="PROSITE" id="PS00028">
    <property type="entry name" value="ZINC_FINGER_C2H2_1"/>
    <property type="match status" value="3"/>
</dbReference>
<evidence type="ECO:0000256" key="10">
    <source>
        <dbReference type="PROSITE-ProRule" id="PRU00042"/>
    </source>
</evidence>
<feature type="domain" description="C2H2-type" evidence="11">
    <location>
        <begin position="298"/>
        <end position="325"/>
    </location>
</feature>
<keyword evidence="5" id="KW-0862">Zinc</keyword>
<dbReference type="GO" id="GO:0005634">
    <property type="term" value="C:nucleus"/>
    <property type="evidence" value="ECO:0007669"/>
    <property type="project" value="UniProtKB-SubCell"/>
</dbReference>
<gene>
    <name evidence="12" type="ORF">GSOID_T00006516001</name>
</gene>
<keyword evidence="4 10" id="KW-0863">Zinc-finger</keyword>
<evidence type="ECO:0000256" key="3">
    <source>
        <dbReference type="ARBA" id="ARBA00022737"/>
    </source>
</evidence>
<dbReference type="GO" id="GO:0008270">
    <property type="term" value="F:zinc ion binding"/>
    <property type="evidence" value="ECO:0007669"/>
    <property type="project" value="UniProtKB-KW"/>
</dbReference>
<dbReference type="Pfam" id="PF00096">
    <property type="entry name" value="zf-C2H2"/>
    <property type="match status" value="1"/>
</dbReference>
<dbReference type="SUPFAM" id="SSF57667">
    <property type="entry name" value="beta-beta-alpha zinc fingers"/>
    <property type="match status" value="2"/>
</dbReference>
<evidence type="ECO:0000256" key="1">
    <source>
        <dbReference type="ARBA" id="ARBA00004123"/>
    </source>
</evidence>
<dbReference type="GO" id="GO:0000981">
    <property type="term" value="F:DNA-binding transcription factor activity, RNA polymerase II-specific"/>
    <property type="evidence" value="ECO:0007669"/>
    <property type="project" value="TreeGrafter"/>
</dbReference>
<keyword evidence="8" id="KW-0804">Transcription</keyword>
<evidence type="ECO:0000313" key="13">
    <source>
        <dbReference type="Proteomes" id="UP000001307"/>
    </source>
</evidence>
<organism evidence="12">
    <name type="scientific">Oikopleura dioica</name>
    <name type="common">Tunicate</name>
    <dbReference type="NCBI Taxonomy" id="34765"/>
    <lineage>
        <taxon>Eukaryota</taxon>
        <taxon>Metazoa</taxon>
        <taxon>Chordata</taxon>
        <taxon>Tunicata</taxon>
        <taxon>Appendicularia</taxon>
        <taxon>Copelata</taxon>
        <taxon>Oikopleuridae</taxon>
        <taxon>Oikopleura</taxon>
    </lineage>
</organism>
<keyword evidence="9" id="KW-0539">Nucleus</keyword>
<dbReference type="GO" id="GO:0000977">
    <property type="term" value="F:RNA polymerase II transcription regulatory region sequence-specific DNA binding"/>
    <property type="evidence" value="ECO:0007669"/>
    <property type="project" value="TreeGrafter"/>
</dbReference>
<proteinExistence type="predicted"/>
<protein>
    <recommendedName>
        <fullName evidence="11">C2H2-type domain-containing protein</fullName>
    </recommendedName>
</protein>
<keyword evidence="7" id="KW-0238">DNA-binding</keyword>
<dbReference type="Gene3D" id="3.30.160.60">
    <property type="entry name" value="Classic Zinc Finger"/>
    <property type="match status" value="3"/>
</dbReference>
<dbReference type="FunFam" id="3.30.160.60:FF:000064">
    <property type="entry name" value="Early growth response protein 3"/>
    <property type="match status" value="1"/>
</dbReference>
<dbReference type="OrthoDB" id="10018191at2759"/>
<dbReference type="InterPro" id="IPR036236">
    <property type="entry name" value="Znf_C2H2_sf"/>
</dbReference>
<evidence type="ECO:0000256" key="2">
    <source>
        <dbReference type="ARBA" id="ARBA00022723"/>
    </source>
</evidence>